<protein>
    <submittedName>
        <fullName evidence="2">Uncharacterized protein</fullName>
    </submittedName>
</protein>
<reference evidence="2 3" key="1">
    <citation type="submission" date="2019-02" db="EMBL/GenBank/DDBJ databases">
        <title>Deep-cultivation of Planctomycetes and their phenomic and genomic characterization uncovers novel biology.</title>
        <authorList>
            <person name="Wiegand S."/>
            <person name="Jogler M."/>
            <person name="Boedeker C."/>
            <person name="Pinto D."/>
            <person name="Vollmers J."/>
            <person name="Rivas-Marin E."/>
            <person name="Kohn T."/>
            <person name="Peeters S.H."/>
            <person name="Heuer A."/>
            <person name="Rast P."/>
            <person name="Oberbeckmann S."/>
            <person name="Bunk B."/>
            <person name="Jeske O."/>
            <person name="Meyerdierks A."/>
            <person name="Storesund J.E."/>
            <person name="Kallscheuer N."/>
            <person name="Luecker S."/>
            <person name="Lage O.M."/>
            <person name="Pohl T."/>
            <person name="Merkel B.J."/>
            <person name="Hornburger P."/>
            <person name="Mueller R.-W."/>
            <person name="Bruemmer F."/>
            <person name="Labrenz M."/>
            <person name="Spormann A.M."/>
            <person name="Op Den Camp H."/>
            <person name="Overmann J."/>
            <person name="Amann R."/>
            <person name="Jetten M.S.M."/>
            <person name="Mascher T."/>
            <person name="Medema M.H."/>
            <person name="Devos D.P."/>
            <person name="Kaster A.-K."/>
            <person name="Ovreas L."/>
            <person name="Rohde M."/>
            <person name="Galperin M.Y."/>
            <person name="Jogler C."/>
        </authorList>
    </citation>
    <scope>NUCLEOTIDE SEQUENCE [LARGE SCALE GENOMIC DNA]</scope>
    <source>
        <strain evidence="2 3">Enr8</strain>
    </source>
</reference>
<proteinExistence type="predicted"/>
<dbReference type="OrthoDB" id="272082at2"/>
<evidence type="ECO:0000313" key="3">
    <source>
        <dbReference type="Proteomes" id="UP000318878"/>
    </source>
</evidence>
<evidence type="ECO:0000256" key="1">
    <source>
        <dbReference type="SAM" id="SignalP"/>
    </source>
</evidence>
<sequence precursor="true">MATLLLILAAIPVQAATIDRVDLIEVNHFFDEQGRHVIDQIIFWDWDRDRFQIRAWRLINSDAQLPTRDWRRDQYVCYWRDLMQLRKVYAPRKRETWTTYDPEVLEREMRSIEERRELTKLKPTRR</sequence>
<dbReference type="Proteomes" id="UP000318878">
    <property type="component" value="Unassembled WGS sequence"/>
</dbReference>
<feature type="chain" id="PRO_5022907389" evidence="1">
    <location>
        <begin position="16"/>
        <end position="126"/>
    </location>
</feature>
<feature type="signal peptide" evidence="1">
    <location>
        <begin position="1"/>
        <end position="15"/>
    </location>
</feature>
<keyword evidence="1" id="KW-0732">Signal</keyword>
<dbReference type="EMBL" id="SJPF01000002">
    <property type="protein sequence ID" value="TWT34704.1"/>
    <property type="molecule type" value="Genomic_DNA"/>
</dbReference>
<name>A0A5C5V823_9BACT</name>
<accession>A0A5C5V823</accession>
<organism evidence="2 3">
    <name type="scientific">Blastopirellula retiformator</name>
    <dbReference type="NCBI Taxonomy" id="2527970"/>
    <lineage>
        <taxon>Bacteria</taxon>
        <taxon>Pseudomonadati</taxon>
        <taxon>Planctomycetota</taxon>
        <taxon>Planctomycetia</taxon>
        <taxon>Pirellulales</taxon>
        <taxon>Pirellulaceae</taxon>
        <taxon>Blastopirellula</taxon>
    </lineage>
</organism>
<keyword evidence="3" id="KW-1185">Reference proteome</keyword>
<dbReference type="AlphaFoldDB" id="A0A5C5V823"/>
<comment type="caution">
    <text evidence="2">The sequence shown here is derived from an EMBL/GenBank/DDBJ whole genome shotgun (WGS) entry which is preliminary data.</text>
</comment>
<gene>
    <name evidence="2" type="ORF">Enr8_21170</name>
</gene>
<evidence type="ECO:0000313" key="2">
    <source>
        <dbReference type="EMBL" id="TWT34704.1"/>
    </source>
</evidence>
<dbReference type="RefSeq" id="WP_146431182.1">
    <property type="nucleotide sequence ID" value="NZ_SJPF01000002.1"/>
</dbReference>